<dbReference type="GO" id="GO:0001003">
    <property type="term" value="F:RNA polymerase III type 2 promoter sequence-specific DNA binding"/>
    <property type="evidence" value="ECO:0007669"/>
    <property type="project" value="TreeGrafter"/>
</dbReference>
<evidence type="ECO:0000259" key="7">
    <source>
        <dbReference type="PROSITE" id="PS50157"/>
    </source>
</evidence>
<feature type="compositionally biased region" description="Acidic residues" evidence="6">
    <location>
        <begin position="1"/>
        <end position="18"/>
    </location>
</feature>
<feature type="domain" description="C2H2-type" evidence="7">
    <location>
        <begin position="855"/>
        <end position="886"/>
    </location>
</feature>
<evidence type="ECO:0000256" key="2">
    <source>
        <dbReference type="ARBA" id="ARBA00023125"/>
    </source>
</evidence>
<comment type="caution">
    <text evidence="8">The sequence shown here is derived from an EMBL/GenBank/DDBJ whole genome shotgun (WGS) entry which is preliminary data.</text>
</comment>
<dbReference type="InterPro" id="IPR019136">
    <property type="entry name" value="TF_IIIC_su-5_HTH"/>
</dbReference>
<dbReference type="InterPro" id="IPR013087">
    <property type="entry name" value="Znf_C2H2_type"/>
</dbReference>
<accession>A0A9P9KAL4</accession>
<keyword evidence="5" id="KW-0862">Zinc</keyword>
<organism evidence="8 9">
    <name type="scientific">Fusarium redolens</name>
    <dbReference type="NCBI Taxonomy" id="48865"/>
    <lineage>
        <taxon>Eukaryota</taxon>
        <taxon>Fungi</taxon>
        <taxon>Dikarya</taxon>
        <taxon>Ascomycota</taxon>
        <taxon>Pezizomycotina</taxon>
        <taxon>Sordariomycetes</taxon>
        <taxon>Hypocreomycetidae</taxon>
        <taxon>Hypocreales</taxon>
        <taxon>Nectriaceae</taxon>
        <taxon>Fusarium</taxon>
        <taxon>Fusarium redolens species complex</taxon>
    </lineage>
</organism>
<feature type="compositionally biased region" description="Basic and acidic residues" evidence="6">
    <location>
        <begin position="136"/>
        <end position="148"/>
    </location>
</feature>
<evidence type="ECO:0000256" key="3">
    <source>
        <dbReference type="ARBA" id="ARBA00023163"/>
    </source>
</evidence>
<dbReference type="GO" id="GO:0006384">
    <property type="term" value="P:transcription initiation at RNA polymerase III promoter"/>
    <property type="evidence" value="ECO:0007669"/>
    <property type="project" value="InterPro"/>
</dbReference>
<dbReference type="Pfam" id="PF09734">
    <property type="entry name" value="Tau95"/>
    <property type="match status" value="1"/>
</dbReference>
<dbReference type="RefSeq" id="XP_046049515.1">
    <property type="nucleotide sequence ID" value="XM_046197185.1"/>
</dbReference>
<dbReference type="GO" id="GO:0008270">
    <property type="term" value="F:zinc ion binding"/>
    <property type="evidence" value="ECO:0007669"/>
    <property type="project" value="UniProtKB-KW"/>
</dbReference>
<dbReference type="GO" id="GO:0005634">
    <property type="term" value="C:nucleus"/>
    <property type="evidence" value="ECO:0007669"/>
    <property type="project" value="UniProtKB-SubCell"/>
</dbReference>
<dbReference type="Gene3D" id="3.30.200.160">
    <property type="entry name" value="TFIIIC, subcomplex tauA, subunit Sfc1, barrel domain"/>
    <property type="match status" value="1"/>
</dbReference>
<keyword evidence="9" id="KW-1185">Reference proteome</keyword>
<keyword evidence="4" id="KW-0539">Nucleus</keyword>
<feature type="region of interest" description="Disordered" evidence="6">
    <location>
        <begin position="948"/>
        <end position="983"/>
    </location>
</feature>
<dbReference type="InterPro" id="IPR040454">
    <property type="entry name" value="TF_IIIC_Tfc1/Sfc1"/>
</dbReference>
<dbReference type="PROSITE" id="PS00028">
    <property type="entry name" value="ZINC_FINGER_C2H2_1"/>
    <property type="match status" value="2"/>
</dbReference>
<dbReference type="SMART" id="SM00355">
    <property type="entry name" value="ZnF_C2H2"/>
    <property type="match status" value="3"/>
</dbReference>
<reference evidence="8" key="1">
    <citation type="journal article" date="2021" name="Nat. Commun.">
        <title>Genetic determinants of endophytism in the Arabidopsis root mycobiome.</title>
        <authorList>
            <person name="Mesny F."/>
            <person name="Miyauchi S."/>
            <person name="Thiergart T."/>
            <person name="Pickel B."/>
            <person name="Atanasova L."/>
            <person name="Karlsson M."/>
            <person name="Huettel B."/>
            <person name="Barry K.W."/>
            <person name="Haridas S."/>
            <person name="Chen C."/>
            <person name="Bauer D."/>
            <person name="Andreopoulos W."/>
            <person name="Pangilinan J."/>
            <person name="LaButti K."/>
            <person name="Riley R."/>
            <person name="Lipzen A."/>
            <person name="Clum A."/>
            <person name="Drula E."/>
            <person name="Henrissat B."/>
            <person name="Kohler A."/>
            <person name="Grigoriev I.V."/>
            <person name="Martin F.M."/>
            <person name="Hacquard S."/>
        </authorList>
    </citation>
    <scope>NUCLEOTIDE SEQUENCE</scope>
    <source>
        <strain evidence="8">MPI-CAGE-AT-0023</strain>
    </source>
</reference>
<keyword evidence="3" id="KW-0804">Transcription</keyword>
<evidence type="ECO:0000256" key="1">
    <source>
        <dbReference type="ARBA" id="ARBA00004123"/>
    </source>
</evidence>
<dbReference type="Pfam" id="PF17682">
    <property type="entry name" value="Tau95_N"/>
    <property type="match status" value="1"/>
</dbReference>
<keyword evidence="5" id="KW-0479">Metal-binding</keyword>
<evidence type="ECO:0000256" key="4">
    <source>
        <dbReference type="ARBA" id="ARBA00023242"/>
    </source>
</evidence>
<feature type="compositionally biased region" description="Basic and acidic residues" evidence="6">
    <location>
        <begin position="22"/>
        <end position="31"/>
    </location>
</feature>
<keyword evidence="2" id="KW-0238">DNA-binding</keyword>
<feature type="region of interest" description="Disordered" evidence="6">
    <location>
        <begin position="114"/>
        <end position="148"/>
    </location>
</feature>
<proteinExistence type="predicted"/>
<dbReference type="InterPro" id="IPR042536">
    <property type="entry name" value="TFIIIC_tauA_Sfc1"/>
</dbReference>
<dbReference type="PANTHER" id="PTHR13230:SF5">
    <property type="entry name" value="GENERAL TRANSCRIPTION FACTOR 3C POLYPEPTIDE 5"/>
    <property type="match status" value="1"/>
</dbReference>
<feature type="region of interest" description="Disordered" evidence="6">
    <location>
        <begin position="1"/>
        <end position="38"/>
    </location>
</feature>
<dbReference type="EMBL" id="JAGMUX010000008">
    <property type="protein sequence ID" value="KAH7250196.1"/>
    <property type="molecule type" value="Genomic_DNA"/>
</dbReference>
<dbReference type="AlphaFoldDB" id="A0A9P9KAL4"/>
<comment type="subcellular location">
    <subcellularLocation>
        <location evidence="1">Nucleus</location>
    </subcellularLocation>
</comment>
<dbReference type="GO" id="GO:0000127">
    <property type="term" value="C:transcription factor TFIIIC complex"/>
    <property type="evidence" value="ECO:0007669"/>
    <property type="project" value="InterPro"/>
</dbReference>
<dbReference type="GO" id="GO:0001002">
    <property type="term" value="F:RNA polymerase III type 1 promoter sequence-specific DNA binding"/>
    <property type="evidence" value="ECO:0007669"/>
    <property type="project" value="TreeGrafter"/>
</dbReference>
<gene>
    <name evidence="8" type="ORF">BKA55DRAFT_644482</name>
</gene>
<dbReference type="Proteomes" id="UP000720189">
    <property type="component" value="Unassembled WGS sequence"/>
</dbReference>
<evidence type="ECO:0000256" key="6">
    <source>
        <dbReference type="SAM" id="MobiDB-lite"/>
    </source>
</evidence>
<feature type="compositionally biased region" description="Basic and acidic residues" evidence="6">
    <location>
        <begin position="547"/>
        <end position="566"/>
    </location>
</feature>
<name>A0A9P9KAL4_FUSRE</name>
<sequence length="983" mass="111277">MEISSDDNGYESLDDTQLENDNGERVNDSVHPDSAPRYPVPSRAIGAVEIPAVVENIDRTIKAFGRVPNLQHVMDAGRNSIPFYLTPEMPFCKPIMSHNARSHNVVLKITVPKRTGRKRKRGTDGPWEGDLEINDAEDRPQENDRVSSYARLDDPKVLRRTMADNVDKYQVEAVGVIRNTHRFRGLADFYWDMSKSLFAQQYVEKVLPGDVDKIKEFKFQPGTDKGPNVDILPPPMFTHMSLPFNYQYSQNPYVRATEDGGTVNTTAVKQVGYFIGAEDPAPAGPQLEPDMTDPRMVEIMAELEAAFEERPVWTRRSLLNHLGGKLKNWNELKKYLNYAAYQFKGGPWRDGVVPYGIDPRTDPKYRTYQTLMFKLPKQKRAQRGQTWKSLRKVQMGPLKEFLEELSESHVFDGDTFHTDGKVWQVCDITDPLLKELLENAAIRPEWDPSSGWYHGGLWAKVKAIMKTKLVAIQFDRHLTREDFAMTLQAGDETPIRSNQATFHLPLPNLRLTDEELTQLRGRQPTKKNKHKGYSVRVRDPNAGPKRAPAEETRAVERGEEEARILEEMGSGNEDSDDDDSGDDEDGDMTAEMATVKHQSNGTTAVMVSEYKTGSGTLTSNKFWCDPCKRIFRTWQQLHDHKGKMSAKGKDKHIHCQFCSRDFHTEVAKVTHIQQDHPQEQNLYCTGCKKGPFVRVGGLVSHVEKECLILNTATIETMREEKMEFSQALTAMTQQPLKNNYGSYMPENADKGLPTATWESTGSVPAPFTIEQSQFPSLGESSSTALQRTRDNKENNWNKGKNLFPDAPAAQRPTQEQLQQATAPSARTTFNLMNDLDPNHPNFNVARYYSEYTQKFGCRMGRCGKTFKTTKGLIAHLNSEAHSATKYRCPYCLNTFGSLAAITQHVESNSSKCKIRNTEQYNAYMDQLLASMVDVKEKHADGTVRYEMSKTFGKGPSPGSDLVEQQENPKVNGGDPYEGMEIHW</sequence>
<evidence type="ECO:0000313" key="8">
    <source>
        <dbReference type="EMBL" id="KAH7250196.1"/>
    </source>
</evidence>
<feature type="compositionally biased region" description="Acidic residues" evidence="6">
    <location>
        <begin position="573"/>
        <end position="587"/>
    </location>
</feature>
<evidence type="ECO:0000256" key="5">
    <source>
        <dbReference type="PROSITE-ProRule" id="PRU00042"/>
    </source>
</evidence>
<dbReference type="GeneID" id="70227139"/>
<dbReference type="PROSITE" id="PS50157">
    <property type="entry name" value="ZINC_FINGER_C2H2_2"/>
    <property type="match status" value="1"/>
</dbReference>
<keyword evidence="5" id="KW-0863">Zinc-finger</keyword>
<feature type="region of interest" description="Disordered" evidence="6">
    <location>
        <begin position="518"/>
        <end position="587"/>
    </location>
</feature>
<dbReference type="Gene3D" id="3.30.160.60">
    <property type="entry name" value="Classic Zinc Finger"/>
    <property type="match status" value="1"/>
</dbReference>
<dbReference type="OrthoDB" id="5598268at2759"/>
<dbReference type="InterPro" id="IPR041499">
    <property type="entry name" value="Tfc1/Sfc1_N"/>
</dbReference>
<evidence type="ECO:0000313" key="9">
    <source>
        <dbReference type="Proteomes" id="UP000720189"/>
    </source>
</evidence>
<dbReference type="PANTHER" id="PTHR13230">
    <property type="entry name" value="GENERAL TRANSCRIPTION FACTOR IIIC, POLYPEPTIDE 5"/>
    <property type="match status" value="1"/>
</dbReference>
<feature type="compositionally biased region" description="Basic residues" evidence="6">
    <location>
        <begin position="523"/>
        <end position="533"/>
    </location>
</feature>
<protein>
    <submittedName>
        <fullName evidence="8">RNA polymerase III transcription factor IIIC subunit-domain-containing protein</fullName>
    </submittedName>
</protein>